<reference evidence="15" key="1">
    <citation type="submission" date="2021-07" db="EMBL/GenBank/DDBJ databases">
        <title>Complete genome sequencing of a Clostridium isolate.</title>
        <authorList>
            <person name="Ueki A."/>
            <person name="Tonouchi A."/>
        </authorList>
    </citation>
    <scope>NUCLEOTIDE SEQUENCE [LARGE SCALE GENOMIC DNA]</scope>
    <source>
        <strain evidence="15">C5S11</strain>
    </source>
</reference>
<dbReference type="PANTHER" id="PTHR43765:SF2">
    <property type="entry name" value="2-DEHYDROPANTOATE 2-REDUCTASE"/>
    <property type="match status" value="1"/>
</dbReference>
<comment type="function">
    <text evidence="1 11">Catalyzes the NADPH-dependent reduction of ketopantoate into pantoic acid.</text>
</comment>
<evidence type="ECO:0000256" key="1">
    <source>
        <dbReference type="ARBA" id="ARBA00002919"/>
    </source>
</evidence>
<evidence type="ECO:0000259" key="13">
    <source>
        <dbReference type="Pfam" id="PF08546"/>
    </source>
</evidence>
<dbReference type="InterPro" id="IPR013328">
    <property type="entry name" value="6PGD_dom2"/>
</dbReference>
<evidence type="ECO:0000256" key="9">
    <source>
        <dbReference type="ARBA" id="ARBA00032024"/>
    </source>
</evidence>
<keyword evidence="8 11" id="KW-0560">Oxidoreductase</keyword>
<dbReference type="PANTHER" id="PTHR43765">
    <property type="entry name" value="2-DEHYDROPANTOATE 2-REDUCTASE-RELATED"/>
    <property type="match status" value="1"/>
</dbReference>
<evidence type="ECO:0000256" key="8">
    <source>
        <dbReference type="ARBA" id="ARBA00023002"/>
    </source>
</evidence>
<sequence length="310" mass="34655">MRIAVLGAGAMGSLYGAYLSRNNEVHMIDVNNKVVESINQKGLIILEKEQNKDVVFPISGVINSDNLGIMDLIIVFVKNIYTISAMEKNQSLIGENTLVLTLQNGAGNDRDLEQFVKKENILIGTTEHNCANLEPGRISHNSSGITNIGMVCHNIEILQQIADNFKSCGIPTEIYENIQEVIWNKLFINMSLNSVTAILQCKVGYLHENNDASQIVKMIISEAVDVANADGTYFNKDEVIEKVEKHIRDDFYEVVTSMNQDVLNKRITEIDHINGAVVRVAKEYGIQTPYNEFIVFLLHAIEGTYKFKAC</sequence>
<dbReference type="InterPro" id="IPR003710">
    <property type="entry name" value="ApbA"/>
</dbReference>
<evidence type="ECO:0000256" key="3">
    <source>
        <dbReference type="ARBA" id="ARBA00007870"/>
    </source>
</evidence>
<dbReference type="InterPro" id="IPR036291">
    <property type="entry name" value="NAD(P)-bd_dom_sf"/>
</dbReference>
<dbReference type="InterPro" id="IPR050838">
    <property type="entry name" value="Ketopantoate_reductase"/>
</dbReference>
<evidence type="ECO:0000256" key="5">
    <source>
        <dbReference type="ARBA" id="ARBA00019465"/>
    </source>
</evidence>
<dbReference type="Pfam" id="PF08546">
    <property type="entry name" value="ApbA_C"/>
    <property type="match status" value="1"/>
</dbReference>
<dbReference type="Proteomes" id="UP000824633">
    <property type="component" value="Chromosome"/>
</dbReference>
<protein>
    <recommendedName>
        <fullName evidence="5 11">2-dehydropantoate 2-reductase</fullName>
        <ecNumber evidence="4 11">1.1.1.169</ecNumber>
    </recommendedName>
    <alternativeName>
        <fullName evidence="9 11">Ketopantoate reductase</fullName>
    </alternativeName>
</protein>
<keyword evidence="7 11" id="KW-0521">NADP</keyword>
<evidence type="ECO:0000313" key="14">
    <source>
        <dbReference type="EMBL" id="BCZ46334.1"/>
    </source>
</evidence>
<dbReference type="SUPFAM" id="SSF48179">
    <property type="entry name" value="6-phosphogluconate dehydrogenase C-terminal domain-like"/>
    <property type="match status" value="1"/>
</dbReference>
<dbReference type="SUPFAM" id="SSF51735">
    <property type="entry name" value="NAD(P)-binding Rossmann-fold domains"/>
    <property type="match status" value="1"/>
</dbReference>
<dbReference type="EC" id="1.1.1.169" evidence="4 11"/>
<feature type="domain" description="Ketopantoate reductase N-terminal" evidence="12">
    <location>
        <begin position="3"/>
        <end position="150"/>
    </location>
</feature>
<evidence type="ECO:0000256" key="11">
    <source>
        <dbReference type="RuleBase" id="RU362068"/>
    </source>
</evidence>
<comment type="catalytic activity">
    <reaction evidence="10 11">
        <text>(R)-pantoate + NADP(+) = 2-dehydropantoate + NADPH + H(+)</text>
        <dbReference type="Rhea" id="RHEA:16233"/>
        <dbReference type="ChEBI" id="CHEBI:11561"/>
        <dbReference type="ChEBI" id="CHEBI:15378"/>
        <dbReference type="ChEBI" id="CHEBI:15980"/>
        <dbReference type="ChEBI" id="CHEBI:57783"/>
        <dbReference type="ChEBI" id="CHEBI:58349"/>
        <dbReference type="EC" id="1.1.1.169"/>
    </reaction>
</comment>
<keyword evidence="15" id="KW-1185">Reference proteome</keyword>
<dbReference type="NCBIfam" id="TIGR00745">
    <property type="entry name" value="apbA_panE"/>
    <property type="match status" value="1"/>
</dbReference>
<proteinExistence type="inferred from homology"/>
<feature type="domain" description="Ketopantoate reductase C-terminal" evidence="13">
    <location>
        <begin position="177"/>
        <end position="302"/>
    </location>
</feature>
<accession>A0ABN6J106</accession>
<dbReference type="EMBL" id="AP024849">
    <property type="protein sequence ID" value="BCZ46334.1"/>
    <property type="molecule type" value="Genomic_DNA"/>
</dbReference>
<dbReference type="Gene3D" id="3.40.50.720">
    <property type="entry name" value="NAD(P)-binding Rossmann-like Domain"/>
    <property type="match status" value="1"/>
</dbReference>
<comment type="pathway">
    <text evidence="2 11">Cofactor biosynthesis; (R)-pantothenate biosynthesis; (R)-pantoate from 3-methyl-2-oxobutanoate: step 2/2.</text>
</comment>
<evidence type="ECO:0000256" key="10">
    <source>
        <dbReference type="ARBA" id="ARBA00048793"/>
    </source>
</evidence>
<dbReference type="Pfam" id="PF02558">
    <property type="entry name" value="ApbA"/>
    <property type="match status" value="1"/>
</dbReference>
<dbReference type="Gene3D" id="1.10.1040.10">
    <property type="entry name" value="N-(1-d-carboxylethyl)-l-norvaline Dehydrogenase, domain 2"/>
    <property type="match status" value="1"/>
</dbReference>
<evidence type="ECO:0000256" key="7">
    <source>
        <dbReference type="ARBA" id="ARBA00022857"/>
    </source>
</evidence>
<evidence type="ECO:0000256" key="4">
    <source>
        <dbReference type="ARBA" id="ARBA00013014"/>
    </source>
</evidence>
<evidence type="ECO:0000259" key="12">
    <source>
        <dbReference type="Pfam" id="PF02558"/>
    </source>
</evidence>
<dbReference type="InterPro" id="IPR013752">
    <property type="entry name" value="KPA_reductase"/>
</dbReference>
<evidence type="ECO:0000313" key="15">
    <source>
        <dbReference type="Proteomes" id="UP000824633"/>
    </source>
</evidence>
<dbReference type="InterPro" id="IPR008927">
    <property type="entry name" value="6-PGluconate_DH-like_C_sf"/>
</dbReference>
<dbReference type="InterPro" id="IPR013332">
    <property type="entry name" value="KPR_N"/>
</dbReference>
<dbReference type="RefSeq" id="WP_224037831.1">
    <property type="nucleotide sequence ID" value="NZ_AP024849.1"/>
</dbReference>
<gene>
    <name evidence="14" type="ORF">psyc5s11_24010</name>
</gene>
<comment type="similarity">
    <text evidence="3 11">Belongs to the ketopantoate reductase family.</text>
</comment>
<evidence type="ECO:0000256" key="6">
    <source>
        <dbReference type="ARBA" id="ARBA00022655"/>
    </source>
</evidence>
<keyword evidence="6 11" id="KW-0566">Pantothenate biosynthesis</keyword>
<name>A0ABN6J106_9CLOT</name>
<organism evidence="14 15">
    <name type="scientific">Clostridium gelidum</name>
    <dbReference type="NCBI Taxonomy" id="704125"/>
    <lineage>
        <taxon>Bacteria</taxon>
        <taxon>Bacillati</taxon>
        <taxon>Bacillota</taxon>
        <taxon>Clostridia</taxon>
        <taxon>Eubacteriales</taxon>
        <taxon>Clostridiaceae</taxon>
        <taxon>Clostridium</taxon>
    </lineage>
</organism>
<evidence type="ECO:0000256" key="2">
    <source>
        <dbReference type="ARBA" id="ARBA00004994"/>
    </source>
</evidence>